<reference evidence="20 21" key="1">
    <citation type="submission" date="2014-08" db="EMBL/GenBank/DDBJ databases">
        <title>Porphyromonas cangingivalis strain:COT-109_OH1386 Genome sequencing.</title>
        <authorList>
            <person name="Wallis C."/>
            <person name="Deusch O."/>
            <person name="O'Flynn C."/>
            <person name="Davis I."/>
            <person name="Jospin G."/>
            <person name="Darling A.E."/>
            <person name="Coil D.A."/>
            <person name="Alexiev A."/>
            <person name="Horsfall A."/>
            <person name="Kirkwood N."/>
            <person name="Harris S."/>
            <person name="Eisen J.A."/>
        </authorList>
    </citation>
    <scope>NUCLEOTIDE SEQUENCE [LARGE SCALE GENOMIC DNA]</scope>
    <source>
        <strain evidence="21">COT-109 OH1386</strain>
    </source>
</reference>
<protein>
    <recommendedName>
        <fullName evidence="7 18">Phosphatidate cytidylyltransferase</fullName>
        <ecNumber evidence="6 18">2.7.7.41</ecNumber>
    </recommendedName>
</protein>
<keyword evidence="10 18" id="KW-0808">Transferase</keyword>
<dbReference type="AlphaFoldDB" id="A0A099WQT1"/>
<name>A0A099WQT1_PORCN</name>
<evidence type="ECO:0000256" key="14">
    <source>
        <dbReference type="ARBA" id="ARBA00023098"/>
    </source>
</evidence>
<comment type="subcellular location">
    <subcellularLocation>
        <location evidence="2">Cell membrane</location>
        <topology evidence="2">Multi-pass membrane protein</topology>
    </subcellularLocation>
</comment>
<keyword evidence="8" id="KW-1003">Cell membrane</keyword>
<keyword evidence="9" id="KW-0444">Lipid biosynthesis</keyword>
<dbReference type="Pfam" id="PF01148">
    <property type="entry name" value="CTP_transf_1"/>
    <property type="match status" value="1"/>
</dbReference>
<dbReference type="PANTHER" id="PTHR46382">
    <property type="entry name" value="PHOSPHATIDATE CYTIDYLYLTRANSFERASE"/>
    <property type="match status" value="1"/>
</dbReference>
<feature type="transmembrane region" description="Helical" evidence="19">
    <location>
        <begin position="158"/>
        <end position="178"/>
    </location>
</feature>
<dbReference type="UniPathway" id="UPA00557">
    <property type="reaction ID" value="UER00614"/>
</dbReference>
<feature type="transmembrane region" description="Helical" evidence="19">
    <location>
        <begin position="274"/>
        <end position="291"/>
    </location>
</feature>
<keyword evidence="16" id="KW-0594">Phospholipid biosynthesis</keyword>
<dbReference type="Proteomes" id="UP000030125">
    <property type="component" value="Unassembled WGS sequence"/>
</dbReference>
<evidence type="ECO:0000256" key="13">
    <source>
        <dbReference type="ARBA" id="ARBA00022989"/>
    </source>
</evidence>
<dbReference type="PANTHER" id="PTHR46382:SF1">
    <property type="entry name" value="PHOSPHATIDATE CYTIDYLYLTRANSFERASE"/>
    <property type="match status" value="1"/>
</dbReference>
<evidence type="ECO:0000313" key="20">
    <source>
        <dbReference type="EMBL" id="KGN78660.1"/>
    </source>
</evidence>
<keyword evidence="13 19" id="KW-1133">Transmembrane helix</keyword>
<evidence type="ECO:0000256" key="10">
    <source>
        <dbReference type="ARBA" id="ARBA00022679"/>
    </source>
</evidence>
<dbReference type="GO" id="GO:0005886">
    <property type="term" value="C:plasma membrane"/>
    <property type="evidence" value="ECO:0007669"/>
    <property type="project" value="UniProtKB-SubCell"/>
</dbReference>
<evidence type="ECO:0000313" key="21">
    <source>
        <dbReference type="Proteomes" id="UP000030125"/>
    </source>
</evidence>
<keyword evidence="14" id="KW-0443">Lipid metabolism</keyword>
<organism evidence="20 21">
    <name type="scientific">Porphyromonas cangingivalis</name>
    <dbReference type="NCBI Taxonomy" id="36874"/>
    <lineage>
        <taxon>Bacteria</taxon>
        <taxon>Pseudomonadati</taxon>
        <taxon>Bacteroidota</taxon>
        <taxon>Bacteroidia</taxon>
        <taxon>Bacteroidales</taxon>
        <taxon>Porphyromonadaceae</taxon>
        <taxon>Porphyromonas</taxon>
    </lineage>
</organism>
<proteinExistence type="inferred from homology"/>
<comment type="caution">
    <text evidence="20">The sequence shown here is derived from an EMBL/GenBank/DDBJ whole genome shotgun (WGS) entry which is preliminary data.</text>
</comment>
<dbReference type="PROSITE" id="PS01315">
    <property type="entry name" value="CDS"/>
    <property type="match status" value="1"/>
</dbReference>
<comment type="similarity">
    <text evidence="5 18">Belongs to the CDS family.</text>
</comment>
<feature type="transmembrane region" description="Helical" evidence="19">
    <location>
        <begin position="120"/>
        <end position="138"/>
    </location>
</feature>
<evidence type="ECO:0000256" key="3">
    <source>
        <dbReference type="ARBA" id="ARBA00005119"/>
    </source>
</evidence>
<evidence type="ECO:0000256" key="2">
    <source>
        <dbReference type="ARBA" id="ARBA00004651"/>
    </source>
</evidence>
<comment type="pathway">
    <text evidence="3 18">Phospholipid metabolism; CDP-diacylglycerol biosynthesis; CDP-diacylglycerol from sn-glycerol 3-phosphate: step 3/3.</text>
</comment>
<accession>A0A099WQT1</accession>
<feature type="transmembrane region" description="Helical" evidence="19">
    <location>
        <begin position="88"/>
        <end position="108"/>
    </location>
</feature>
<feature type="transmembrane region" description="Helical" evidence="19">
    <location>
        <begin position="199"/>
        <end position="218"/>
    </location>
</feature>
<keyword evidence="17" id="KW-1208">Phospholipid metabolism</keyword>
<evidence type="ECO:0000256" key="15">
    <source>
        <dbReference type="ARBA" id="ARBA00023136"/>
    </source>
</evidence>
<gene>
    <name evidence="20" type="ORF">HQ35_09295</name>
</gene>
<keyword evidence="21" id="KW-1185">Reference proteome</keyword>
<evidence type="ECO:0000256" key="11">
    <source>
        <dbReference type="ARBA" id="ARBA00022692"/>
    </source>
</evidence>
<feature type="transmembrane region" description="Helical" evidence="19">
    <location>
        <begin position="58"/>
        <end position="76"/>
    </location>
</feature>
<evidence type="ECO:0000256" key="6">
    <source>
        <dbReference type="ARBA" id="ARBA00012487"/>
    </source>
</evidence>
<dbReference type="STRING" id="36874.HQ34_09725"/>
<evidence type="ECO:0000256" key="4">
    <source>
        <dbReference type="ARBA" id="ARBA00005189"/>
    </source>
</evidence>
<evidence type="ECO:0000256" key="19">
    <source>
        <dbReference type="SAM" id="Phobius"/>
    </source>
</evidence>
<feature type="transmembrane region" description="Helical" evidence="19">
    <location>
        <begin position="14"/>
        <end position="38"/>
    </location>
</feature>
<evidence type="ECO:0000256" key="9">
    <source>
        <dbReference type="ARBA" id="ARBA00022516"/>
    </source>
</evidence>
<keyword evidence="11 18" id="KW-0812">Transmembrane</keyword>
<evidence type="ECO:0000256" key="1">
    <source>
        <dbReference type="ARBA" id="ARBA00001698"/>
    </source>
</evidence>
<keyword evidence="15 19" id="KW-0472">Membrane</keyword>
<dbReference type="EMBL" id="JQJD01000058">
    <property type="protein sequence ID" value="KGN78660.1"/>
    <property type="molecule type" value="Genomic_DNA"/>
</dbReference>
<evidence type="ECO:0000256" key="12">
    <source>
        <dbReference type="ARBA" id="ARBA00022695"/>
    </source>
</evidence>
<dbReference type="eggNOG" id="COG4589">
    <property type="taxonomic scope" value="Bacteria"/>
</dbReference>
<dbReference type="GO" id="GO:0004605">
    <property type="term" value="F:phosphatidate cytidylyltransferase activity"/>
    <property type="evidence" value="ECO:0007669"/>
    <property type="project" value="UniProtKB-EC"/>
</dbReference>
<dbReference type="EC" id="2.7.7.41" evidence="6 18"/>
<evidence type="ECO:0000256" key="18">
    <source>
        <dbReference type="RuleBase" id="RU003938"/>
    </source>
</evidence>
<feature type="transmembrane region" description="Helical" evidence="19">
    <location>
        <begin position="224"/>
        <end position="244"/>
    </location>
</feature>
<comment type="catalytic activity">
    <reaction evidence="1 18">
        <text>a 1,2-diacyl-sn-glycero-3-phosphate + CTP + H(+) = a CDP-1,2-diacyl-sn-glycerol + diphosphate</text>
        <dbReference type="Rhea" id="RHEA:16229"/>
        <dbReference type="ChEBI" id="CHEBI:15378"/>
        <dbReference type="ChEBI" id="CHEBI:33019"/>
        <dbReference type="ChEBI" id="CHEBI:37563"/>
        <dbReference type="ChEBI" id="CHEBI:58332"/>
        <dbReference type="ChEBI" id="CHEBI:58608"/>
        <dbReference type="EC" id="2.7.7.41"/>
    </reaction>
</comment>
<dbReference type="GO" id="GO:0016024">
    <property type="term" value="P:CDP-diacylglycerol biosynthetic process"/>
    <property type="evidence" value="ECO:0007669"/>
    <property type="project" value="UniProtKB-UniPathway"/>
</dbReference>
<comment type="pathway">
    <text evidence="4">Lipid metabolism.</text>
</comment>
<dbReference type="OrthoDB" id="9799199at2"/>
<evidence type="ECO:0000256" key="16">
    <source>
        <dbReference type="ARBA" id="ARBA00023209"/>
    </source>
</evidence>
<dbReference type="InterPro" id="IPR000374">
    <property type="entry name" value="PC_trans"/>
</dbReference>
<evidence type="ECO:0000256" key="7">
    <source>
        <dbReference type="ARBA" id="ARBA00019373"/>
    </source>
</evidence>
<keyword evidence="12 18" id="KW-0548">Nucleotidyltransferase</keyword>
<dbReference type="RefSeq" id="WP_036848692.1">
    <property type="nucleotide sequence ID" value="NZ_JQJD01000058.1"/>
</dbReference>
<evidence type="ECO:0000256" key="8">
    <source>
        <dbReference type="ARBA" id="ARBA00022475"/>
    </source>
</evidence>
<evidence type="ECO:0000256" key="5">
    <source>
        <dbReference type="ARBA" id="ARBA00010185"/>
    </source>
</evidence>
<evidence type="ECO:0000256" key="17">
    <source>
        <dbReference type="ARBA" id="ARBA00023264"/>
    </source>
</evidence>
<sequence length="292" mass="32761">MNVSNLLARTITGIVYIAVILSGILLDSVMLIGAVFAVFAGQANFELQSIVGINRKRLMLKIVHALMTMLLFYVIFTSSIQGVAYRDFLILLLPYLAYYLFYLTAELYRERSRPIYEVGLAFFSHIYIAVPLGMLMLLCVDKGTIMDLEGNVSGMQRTFWLLPIFVFVWLNDTGAFLVGSKFGKHKLFERISPKKTIEGFVGGIVFTLLGSLAFYYIFPAVTTIYNWLILAALVGVFATWGDLFESFIKRTYGVKDSGNILPGHGGVLDRIDSILFAAIPAFMFIEIIVYLK</sequence>